<feature type="chain" id="PRO_5042919563" description="Chitin-binding type-1 domain-containing protein" evidence="3">
    <location>
        <begin position="17"/>
        <end position="250"/>
    </location>
</feature>
<dbReference type="CDD" id="cd11618">
    <property type="entry name" value="ChtBD1_1"/>
    <property type="match status" value="1"/>
</dbReference>
<evidence type="ECO:0000256" key="1">
    <source>
        <dbReference type="ARBA" id="ARBA00022669"/>
    </source>
</evidence>
<dbReference type="InterPro" id="IPR036861">
    <property type="entry name" value="Endochitinase-like_sf"/>
</dbReference>
<feature type="domain" description="Chitin-binding type-1" evidence="4">
    <location>
        <begin position="19"/>
        <end position="67"/>
    </location>
</feature>
<feature type="signal peptide" evidence="3">
    <location>
        <begin position="1"/>
        <end position="16"/>
    </location>
</feature>
<evidence type="ECO:0000313" key="5">
    <source>
        <dbReference type="EMBL" id="KAK4211517.1"/>
    </source>
</evidence>
<dbReference type="InterPro" id="IPR001002">
    <property type="entry name" value="Chitin-bd_1"/>
</dbReference>
<feature type="non-terminal residue" evidence="5">
    <location>
        <position position="250"/>
    </location>
</feature>
<dbReference type="Proteomes" id="UP001301769">
    <property type="component" value="Unassembled WGS sequence"/>
</dbReference>
<comment type="caution">
    <text evidence="5">The sequence shown here is derived from an EMBL/GenBank/DDBJ whole genome shotgun (WGS) entry which is preliminary data.</text>
</comment>
<dbReference type="AlphaFoldDB" id="A0AAN6Y7H2"/>
<accession>A0AAN6Y7H2</accession>
<dbReference type="Gene3D" id="3.30.60.10">
    <property type="entry name" value="Endochitinase-like"/>
    <property type="match status" value="1"/>
</dbReference>
<dbReference type="PROSITE" id="PS50941">
    <property type="entry name" value="CHIT_BIND_I_2"/>
    <property type="match status" value="1"/>
</dbReference>
<sequence length="250" mass="26581">LSLLALASLASSQLQSSPDATCGGVSGYTCLGSEFGQCCSAEGWCGDTAQHCETDSGCQSQWGLCGANLANSGPPSPSVTTIPTRQTVLPTISAPNPTRSYTLKPLSIRTTVTETATSLLTSIIPVTSFQTRTATINATSTQTVNTTVTSFSIIFATAYETVNVTNLYTSTVWQTATSTRTVDVSRTNFNWVNQTLTQTVTQMQNQTQLEVLTSTQWVNETLTFSVTMPVSVTQTVLQTQTQTVVVTSTV</sequence>
<feature type="disulfide bond" evidence="2">
    <location>
        <begin position="38"/>
        <end position="52"/>
    </location>
</feature>
<name>A0AAN6Y7H2_9PEZI</name>
<dbReference type="EMBL" id="MU858147">
    <property type="protein sequence ID" value="KAK4211517.1"/>
    <property type="molecule type" value="Genomic_DNA"/>
</dbReference>
<keyword evidence="6" id="KW-1185">Reference proteome</keyword>
<keyword evidence="2" id="KW-1015">Disulfide bond</keyword>
<comment type="caution">
    <text evidence="2">Lacks conserved residue(s) required for the propagation of feature annotation.</text>
</comment>
<evidence type="ECO:0000256" key="2">
    <source>
        <dbReference type="PROSITE-ProRule" id="PRU00261"/>
    </source>
</evidence>
<dbReference type="GO" id="GO:0008061">
    <property type="term" value="F:chitin binding"/>
    <property type="evidence" value="ECO:0007669"/>
    <property type="project" value="UniProtKB-UniRule"/>
</dbReference>
<organism evidence="5 6">
    <name type="scientific">Rhypophila decipiens</name>
    <dbReference type="NCBI Taxonomy" id="261697"/>
    <lineage>
        <taxon>Eukaryota</taxon>
        <taxon>Fungi</taxon>
        <taxon>Dikarya</taxon>
        <taxon>Ascomycota</taxon>
        <taxon>Pezizomycotina</taxon>
        <taxon>Sordariomycetes</taxon>
        <taxon>Sordariomycetidae</taxon>
        <taxon>Sordariales</taxon>
        <taxon>Naviculisporaceae</taxon>
        <taxon>Rhypophila</taxon>
    </lineage>
</organism>
<keyword evidence="1 2" id="KW-0147">Chitin-binding</keyword>
<evidence type="ECO:0000313" key="6">
    <source>
        <dbReference type="Proteomes" id="UP001301769"/>
    </source>
</evidence>
<feature type="non-terminal residue" evidence="5">
    <location>
        <position position="1"/>
    </location>
</feature>
<protein>
    <recommendedName>
        <fullName evidence="4">Chitin-binding type-1 domain-containing protein</fullName>
    </recommendedName>
</protein>
<gene>
    <name evidence="5" type="ORF">QBC37DRAFT_268174</name>
</gene>
<reference evidence="5" key="2">
    <citation type="submission" date="2023-05" db="EMBL/GenBank/DDBJ databases">
        <authorList>
            <consortium name="Lawrence Berkeley National Laboratory"/>
            <person name="Steindorff A."/>
            <person name="Hensen N."/>
            <person name="Bonometti L."/>
            <person name="Westerberg I."/>
            <person name="Brannstrom I.O."/>
            <person name="Guillou S."/>
            <person name="Cros-Aarteil S."/>
            <person name="Calhoun S."/>
            <person name="Haridas S."/>
            <person name="Kuo A."/>
            <person name="Mondo S."/>
            <person name="Pangilinan J."/>
            <person name="Riley R."/>
            <person name="Labutti K."/>
            <person name="Andreopoulos B."/>
            <person name="Lipzen A."/>
            <person name="Chen C."/>
            <person name="Yanf M."/>
            <person name="Daum C."/>
            <person name="Ng V."/>
            <person name="Clum A."/>
            <person name="Ohm R."/>
            <person name="Martin F."/>
            <person name="Silar P."/>
            <person name="Natvig D."/>
            <person name="Lalanne C."/>
            <person name="Gautier V."/>
            <person name="Ament-Velasquez S.L."/>
            <person name="Kruys A."/>
            <person name="Hutchinson M.I."/>
            <person name="Powell A.J."/>
            <person name="Barry K."/>
            <person name="Miller A.N."/>
            <person name="Grigoriev I.V."/>
            <person name="Debuchy R."/>
            <person name="Gladieux P."/>
            <person name="Thoren M.H."/>
            <person name="Johannesson H."/>
        </authorList>
    </citation>
    <scope>NUCLEOTIDE SEQUENCE</scope>
    <source>
        <strain evidence="5">PSN293</strain>
    </source>
</reference>
<proteinExistence type="predicted"/>
<dbReference type="SUPFAM" id="SSF57016">
    <property type="entry name" value="Plant lectins/antimicrobial peptides"/>
    <property type="match status" value="1"/>
</dbReference>
<reference evidence="5" key="1">
    <citation type="journal article" date="2023" name="Mol. Phylogenet. Evol.">
        <title>Genome-scale phylogeny and comparative genomics of the fungal order Sordariales.</title>
        <authorList>
            <person name="Hensen N."/>
            <person name="Bonometti L."/>
            <person name="Westerberg I."/>
            <person name="Brannstrom I.O."/>
            <person name="Guillou S."/>
            <person name="Cros-Aarteil S."/>
            <person name="Calhoun S."/>
            <person name="Haridas S."/>
            <person name="Kuo A."/>
            <person name="Mondo S."/>
            <person name="Pangilinan J."/>
            <person name="Riley R."/>
            <person name="LaButti K."/>
            <person name="Andreopoulos B."/>
            <person name="Lipzen A."/>
            <person name="Chen C."/>
            <person name="Yan M."/>
            <person name="Daum C."/>
            <person name="Ng V."/>
            <person name="Clum A."/>
            <person name="Steindorff A."/>
            <person name="Ohm R.A."/>
            <person name="Martin F."/>
            <person name="Silar P."/>
            <person name="Natvig D.O."/>
            <person name="Lalanne C."/>
            <person name="Gautier V."/>
            <person name="Ament-Velasquez S.L."/>
            <person name="Kruys A."/>
            <person name="Hutchinson M.I."/>
            <person name="Powell A.J."/>
            <person name="Barry K."/>
            <person name="Miller A.N."/>
            <person name="Grigoriev I.V."/>
            <person name="Debuchy R."/>
            <person name="Gladieux P."/>
            <person name="Hiltunen Thoren M."/>
            <person name="Johannesson H."/>
        </authorList>
    </citation>
    <scope>NUCLEOTIDE SEQUENCE</scope>
    <source>
        <strain evidence="5">PSN293</strain>
    </source>
</reference>
<evidence type="ECO:0000259" key="4">
    <source>
        <dbReference type="PROSITE" id="PS50941"/>
    </source>
</evidence>
<keyword evidence="3" id="KW-0732">Signal</keyword>
<evidence type="ECO:0000256" key="3">
    <source>
        <dbReference type="SAM" id="SignalP"/>
    </source>
</evidence>